<evidence type="ECO:0000313" key="1">
    <source>
        <dbReference type="EMBL" id="KNZ51889.1"/>
    </source>
</evidence>
<accession>A0A0L6UTT8</accession>
<keyword evidence="2" id="KW-1185">Reference proteome</keyword>
<dbReference type="EMBL" id="LAVV01008807">
    <property type="protein sequence ID" value="KNZ51889.1"/>
    <property type="molecule type" value="Genomic_DNA"/>
</dbReference>
<proteinExistence type="predicted"/>
<gene>
    <name evidence="1" type="ORF">VP01_3775g3</name>
</gene>
<sequence>MVDLQFTCSMLQPSCHPNSVRFLLFHFLFSFDILVFPCLSAFPSSLSCLSKLPTFPQTHSSTYQTQTLDLTTSNPIIPLNLNHQPLLAPSSISHSHPPLSGEIQTSSCPLLYCPSLLSSSLQLFSSTFLMTTVGISHILHLHLMVWHSHCAYFTVTGHQSLVESFLKKDWSKNRSFLGVSACQMQAVEQDFFCSVFNLWLIFEELLVSNEVRGEEEICFENSGFLKTTQWWIQSYLIPPINGEIIFLIIDLPLIVELLYLIHPIVYNLKSLRWNDLIMITKANTLKEKNHKNMKNMNKEKKEKINSCHGEVLHKDGETQDV</sequence>
<reference evidence="1 2" key="1">
    <citation type="submission" date="2015-08" db="EMBL/GenBank/DDBJ databases">
        <title>Next Generation Sequencing and Analysis of the Genome of Puccinia sorghi L Schw, the Causal Agent of Maize Common Rust.</title>
        <authorList>
            <person name="Rochi L."/>
            <person name="Burguener G."/>
            <person name="Darino M."/>
            <person name="Turjanski A."/>
            <person name="Kreff E."/>
            <person name="Dieguez M.J."/>
            <person name="Sacco F."/>
        </authorList>
    </citation>
    <scope>NUCLEOTIDE SEQUENCE [LARGE SCALE GENOMIC DNA]</scope>
    <source>
        <strain evidence="1 2">RO10H11247</strain>
    </source>
</reference>
<comment type="caution">
    <text evidence="1">The sequence shown here is derived from an EMBL/GenBank/DDBJ whole genome shotgun (WGS) entry which is preliminary data.</text>
</comment>
<evidence type="ECO:0000313" key="2">
    <source>
        <dbReference type="Proteomes" id="UP000037035"/>
    </source>
</evidence>
<name>A0A0L6UTT8_9BASI</name>
<dbReference type="VEuPathDB" id="FungiDB:VP01_3775g3"/>
<protein>
    <submittedName>
        <fullName evidence="1">Uncharacterized protein</fullName>
    </submittedName>
</protein>
<organism evidence="1 2">
    <name type="scientific">Puccinia sorghi</name>
    <dbReference type="NCBI Taxonomy" id="27349"/>
    <lineage>
        <taxon>Eukaryota</taxon>
        <taxon>Fungi</taxon>
        <taxon>Dikarya</taxon>
        <taxon>Basidiomycota</taxon>
        <taxon>Pucciniomycotina</taxon>
        <taxon>Pucciniomycetes</taxon>
        <taxon>Pucciniales</taxon>
        <taxon>Pucciniaceae</taxon>
        <taxon>Puccinia</taxon>
    </lineage>
</organism>
<dbReference type="Proteomes" id="UP000037035">
    <property type="component" value="Unassembled WGS sequence"/>
</dbReference>
<dbReference type="AlphaFoldDB" id="A0A0L6UTT8"/>